<dbReference type="InterPro" id="IPR036291">
    <property type="entry name" value="NAD(P)-bd_dom_sf"/>
</dbReference>
<dbReference type="GO" id="GO:0033499">
    <property type="term" value="P:galactose catabolic process via UDP-galactose, Leloir pathway"/>
    <property type="evidence" value="ECO:0007669"/>
    <property type="project" value="TreeGrafter"/>
</dbReference>
<dbReference type="PANTHER" id="PTHR43725">
    <property type="entry name" value="UDP-GLUCOSE 4-EPIMERASE"/>
    <property type="match status" value="1"/>
</dbReference>
<evidence type="ECO:0000256" key="6">
    <source>
        <dbReference type="ARBA" id="ARBA00018569"/>
    </source>
</evidence>
<dbReference type="SUPFAM" id="SSF51735">
    <property type="entry name" value="NAD(P)-binding Rossmann-fold domains"/>
    <property type="match status" value="1"/>
</dbReference>
<dbReference type="UniPathway" id="UPA00214"/>
<comment type="pathway">
    <text evidence="3 10">Carbohydrate metabolism; galactose metabolism.</text>
</comment>
<comment type="subunit">
    <text evidence="10">Homodimer.</text>
</comment>
<dbReference type="KEGG" id="ncb:C0V82_14310"/>
<keyword evidence="9 10" id="KW-0119">Carbohydrate metabolism</keyword>
<evidence type="ECO:0000256" key="2">
    <source>
        <dbReference type="ARBA" id="ARBA00001911"/>
    </source>
</evidence>
<evidence type="ECO:0000256" key="4">
    <source>
        <dbReference type="ARBA" id="ARBA00007637"/>
    </source>
</evidence>
<dbReference type="Proteomes" id="UP000234752">
    <property type="component" value="Chromosome eg_1"/>
</dbReference>
<comment type="cofactor">
    <cofactor evidence="2 10">
        <name>NAD(+)</name>
        <dbReference type="ChEBI" id="CHEBI:57540"/>
    </cofactor>
</comment>
<comment type="similarity">
    <text evidence="4 10">Belongs to the NAD(P)-dependent epimerase/dehydratase family.</text>
</comment>
<dbReference type="PANTHER" id="PTHR43725:SF53">
    <property type="entry name" value="UDP-ARABINOSE 4-EPIMERASE 1"/>
    <property type="match status" value="1"/>
</dbReference>
<dbReference type="Gene3D" id="3.90.25.10">
    <property type="entry name" value="UDP-galactose 4-epimerase, domain 1"/>
    <property type="match status" value="1"/>
</dbReference>
<dbReference type="EC" id="5.1.3.2" evidence="5 10"/>
<evidence type="ECO:0000313" key="12">
    <source>
        <dbReference type="Proteomes" id="UP000234752"/>
    </source>
</evidence>
<keyword evidence="8 10" id="KW-0413">Isomerase</keyword>
<evidence type="ECO:0000256" key="10">
    <source>
        <dbReference type="RuleBase" id="RU366046"/>
    </source>
</evidence>
<protein>
    <recommendedName>
        <fullName evidence="6 10">UDP-glucose 4-epimerase</fullName>
        <ecNumber evidence="5 10">5.1.3.2</ecNumber>
    </recommendedName>
</protein>
<evidence type="ECO:0000256" key="8">
    <source>
        <dbReference type="ARBA" id="ARBA00023235"/>
    </source>
</evidence>
<dbReference type="RefSeq" id="WP_102113437.1">
    <property type="nucleotide sequence ID" value="NZ_BMGN01000005.1"/>
</dbReference>
<gene>
    <name evidence="11" type="primary">galE</name>
    <name evidence="11" type="ORF">C0V82_14310</name>
</gene>
<evidence type="ECO:0000256" key="5">
    <source>
        <dbReference type="ARBA" id="ARBA00013189"/>
    </source>
</evidence>
<dbReference type="AlphaFoldDB" id="A0A2K9NFM2"/>
<dbReference type="Pfam" id="PF01370">
    <property type="entry name" value="Epimerase"/>
    <property type="match status" value="1"/>
</dbReference>
<evidence type="ECO:0000256" key="7">
    <source>
        <dbReference type="ARBA" id="ARBA00023027"/>
    </source>
</evidence>
<dbReference type="InterPro" id="IPR005886">
    <property type="entry name" value="UDP_G4E"/>
</dbReference>
<sequence>MTAPTVIVTGGAGFIGSHSCKALARAGFRPVAVDNLSNGSADAVRWGPLERGSLEDAGFLDAVFRHYRPVGVLHFAALIEAGLSVTDPGRFYRNNVAGTLALTAAMDRAGVTALIFSSTAAVYGNAGCAPIVETQPLVPVNPYGRSKLMVEEILADLAATGGGLRFTSLRYFNASGADPDGELGERHDPETHLIPLVLQTALGQRPEIRVFGTDYPTADGTCVRDYVHVSDLASAHVLALRRLLDGGGNQRLNLGTGQGFSVREVIGAVERVTGLPVRCRDGDRRPGDPAILIADATAARRHLGWTPAYPDIEDHVRHAAAWFGRA</sequence>
<evidence type="ECO:0000256" key="3">
    <source>
        <dbReference type="ARBA" id="ARBA00004947"/>
    </source>
</evidence>
<evidence type="ECO:0000256" key="1">
    <source>
        <dbReference type="ARBA" id="ARBA00000083"/>
    </source>
</evidence>
<dbReference type="Gene3D" id="3.40.50.720">
    <property type="entry name" value="NAD(P)-binding Rossmann-like Domain"/>
    <property type="match status" value="1"/>
</dbReference>
<reference evidence="11 12" key="1">
    <citation type="submission" date="2017-12" db="EMBL/GenBank/DDBJ databases">
        <title>Genomes of bacteria within cyanobacterial aggregates.</title>
        <authorList>
            <person name="Cai H."/>
        </authorList>
    </citation>
    <scope>NUCLEOTIDE SEQUENCE [LARGE SCALE GENOMIC DNA]</scope>
    <source>
        <strain evidence="11 12">TH16</strain>
    </source>
</reference>
<evidence type="ECO:0000256" key="9">
    <source>
        <dbReference type="ARBA" id="ARBA00023277"/>
    </source>
</evidence>
<comment type="catalytic activity">
    <reaction evidence="1 10">
        <text>UDP-alpha-D-glucose = UDP-alpha-D-galactose</text>
        <dbReference type="Rhea" id="RHEA:22168"/>
        <dbReference type="ChEBI" id="CHEBI:58885"/>
        <dbReference type="ChEBI" id="CHEBI:66914"/>
        <dbReference type="EC" id="5.1.3.2"/>
    </reaction>
</comment>
<evidence type="ECO:0000313" key="11">
    <source>
        <dbReference type="EMBL" id="AUN31879.1"/>
    </source>
</evidence>
<dbReference type="CDD" id="cd05247">
    <property type="entry name" value="UDP_G4E_1_SDR_e"/>
    <property type="match status" value="1"/>
</dbReference>
<dbReference type="OrthoDB" id="9801785at2"/>
<proteinExistence type="inferred from homology"/>
<organism evidence="11 12">
    <name type="scientific">Niveispirillum cyanobacteriorum</name>
    <dbReference type="NCBI Taxonomy" id="1612173"/>
    <lineage>
        <taxon>Bacteria</taxon>
        <taxon>Pseudomonadati</taxon>
        <taxon>Pseudomonadota</taxon>
        <taxon>Alphaproteobacteria</taxon>
        <taxon>Rhodospirillales</taxon>
        <taxon>Azospirillaceae</taxon>
        <taxon>Niveispirillum</taxon>
    </lineage>
</organism>
<dbReference type="InterPro" id="IPR001509">
    <property type="entry name" value="Epimerase_deHydtase"/>
</dbReference>
<name>A0A2K9NFM2_9PROT</name>
<dbReference type="NCBIfam" id="TIGR01179">
    <property type="entry name" value="galE"/>
    <property type="match status" value="1"/>
</dbReference>
<keyword evidence="12" id="KW-1185">Reference proteome</keyword>
<dbReference type="EMBL" id="CP025611">
    <property type="protein sequence ID" value="AUN31879.1"/>
    <property type="molecule type" value="Genomic_DNA"/>
</dbReference>
<dbReference type="GO" id="GO:0003978">
    <property type="term" value="F:UDP-glucose 4-epimerase activity"/>
    <property type="evidence" value="ECO:0007669"/>
    <property type="project" value="UniProtKB-UniRule"/>
</dbReference>
<keyword evidence="7 10" id="KW-0520">NAD</keyword>
<accession>A0A2K9NFM2</accession>